<feature type="compositionally biased region" description="Basic and acidic residues" evidence="1">
    <location>
        <begin position="37"/>
        <end position="57"/>
    </location>
</feature>
<protein>
    <submittedName>
        <fullName evidence="2">Coiled-coil domain containing 97</fullName>
    </submittedName>
</protein>
<keyword evidence="3" id="KW-1185">Reference proteome</keyword>
<sequence>MEAMATAAATREHDEGCTEPSPGHWGELNWTPVPSRPPDKVEAVERVPRALDEDPPG</sequence>
<dbReference type="AlphaFoldDB" id="A0A7J8CEH0"/>
<organism evidence="2 3">
    <name type="scientific">Rousettus aegyptiacus</name>
    <name type="common">Egyptian fruit bat</name>
    <name type="synonym">Pteropus aegyptiacus</name>
    <dbReference type="NCBI Taxonomy" id="9407"/>
    <lineage>
        <taxon>Eukaryota</taxon>
        <taxon>Metazoa</taxon>
        <taxon>Chordata</taxon>
        <taxon>Craniata</taxon>
        <taxon>Vertebrata</taxon>
        <taxon>Euteleostomi</taxon>
        <taxon>Mammalia</taxon>
        <taxon>Eutheria</taxon>
        <taxon>Laurasiatheria</taxon>
        <taxon>Chiroptera</taxon>
        <taxon>Yinpterochiroptera</taxon>
        <taxon>Pteropodoidea</taxon>
        <taxon>Pteropodidae</taxon>
        <taxon>Rousettinae</taxon>
        <taxon>Rousettus</taxon>
    </lineage>
</organism>
<dbReference type="Proteomes" id="UP000593571">
    <property type="component" value="Unassembled WGS sequence"/>
</dbReference>
<accession>A0A7J8CEH0</accession>
<feature type="region of interest" description="Disordered" evidence="1">
    <location>
        <begin position="1"/>
        <end position="57"/>
    </location>
</feature>
<comment type="caution">
    <text evidence="2">The sequence shown here is derived from an EMBL/GenBank/DDBJ whole genome shotgun (WGS) entry which is preliminary data.</text>
</comment>
<name>A0A7J8CEH0_ROUAE</name>
<proteinExistence type="predicted"/>
<evidence type="ECO:0000313" key="3">
    <source>
        <dbReference type="Proteomes" id="UP000593571"/>
    </source>
</evidence>
<evidence type="ECO:0000313" key="2">
    <source>
        <dbReference type="EMBL" id="KAF6409264.1"/>
    </source>
</evidence>
<dbReference type="EMBL" id="JACASE010000014">
    <property type="protein sequence ID" value="KAF6409264.1"/>
    <property type="molecule type" value="Genomic_DNA"/>
</dbReference>
<gene>
    <name evidence="2" type="ORF">HJG63_002320</name>
</gene>
<evidence type="ECO:0000256" key="1">
    <source>
        <dbReference type="SAM" id="MobiDB-lite"/>
    </source>
</evidence>
<reference evidence="2 3" key="1">
    <citation type="journal article" date="2020" name="Nature">
        <title>Six reference-quality genomes reveal evolution of bat adaptations.</title>
        <authorList>
            <person name="Jebb D."/>
            <person name="Huang Z."/>
            <person name="Pippel M."/>
            <person name="Hughes G.M."/>
            <person name="Lavrichenko K."/>
            <person name="Devanna P."/>
            <person name="Winkler S."/>
            <person name="Jermiin L.S."/>
            <person name="Skirmuntt E.C."/>
            <person name="Katzourakis A."/>
            <person name="Burkitt-Gray L."/>
            <person name="Ray D.A."/>
            <person name="Sullivan K.A.M."/>
            <person name="Roscito J.G."/>
            <person name="Kirilenko B.M."/>
            <person name="Davalos L.M."/>
            <person name="Corthals A.P."/>
            <person name="Power M.L."/>
            <person name="Jones G."/>
            <person name="Ransome R.D."/>
            <person name="Dechmann D.K.N."/>
            <person name="Locatelli A.G."/>
            <person name="Puechmaille S.J."/>
            <person name="Fedrigo O."/>
            <person name="Jarvis E.D."/>
            <person name="Hiller M."/>
            <person name="Vernes S.C."/>
            <person name="Myers E.W."/>
            <person name="Teeling E.C."/>
        </authorList>
    </citation>
    <scope>NUCLEOTIDE SEQUENCE [LARGE SCALE GENOMIC DNA]</scope>
    <source>
        <strain evidence="2">MRouAeg1</strain>
        <tissue evidence="2">Muscle</tissue>
    </source>
</reference>